<evidence type="ECO:0000256" key="1">
    <source>
        <dbReference type="SAM" id="MobiDB-lite"/>
    </source>
</evidence>
<protein>
    <submittedName>
        <fullName evidence="2">Uncharacterized protein</fullName>
    </submittedName>
</protein>
<dbReference type="EMBL" id="AP005301">
    <property type="protein sequence ID" value="BAC98660.1"/>
    <property type="molecule type" value="Genomic_DNA"/>
</dbReference>
<feature type="compositionally biased region" description="Basic and acidic residues" evidence="1">
    <location>
        <begin position="51"/>
        <end position="70"/>
    </location>
</feature>
<gene>
    <name evidence="2" type="primary">OSJNBa0077M12.120</name>
</gene>
<proteinExistence type="predicted"/>
<sequence length="112" mass="12910">MHQAATRGPRLRSRDQHEQQAKIIWQFRCIEEQPMFLGSKGEIYTSGEEAGIWREEQGGCRRRDTRRQGEEDSSSQNAARAEEAGGVDQDGNWRRRPEDETGRRPATAREKP</sequence>
<reference evidence="3" key="2">
    <citation type="journal article" date="2008" name="Nucleic Acids Res.">
        <title>The rice annotation project database (RAP-DB): 2008 update.</title>
        <authorList>
            <consortium name="The rice annotation project (RAP)"/>
        </authorList>
    </citation>
    <scope>GENOME REANNOTATION</scope>
    <source>
        <strain evidence="3">cv. Nipponbare</strain>
    </source>
</reference>
<organism evidence="2 3">
    <name type="scientific">Oryza sativa subsp. japonica</name>
    <name type="common">Rice</name>
    <dbReference type="NCBI Taxonomy" id="39947"/>
    <lineage>
        <taxon>Eukaryota</taxon>
        <taxon>Viridiplantae</taxon>
        <taxon>Streptophyta</taxon>
        <taxon>Embryophyta</taxon>
        <taxon>Tracheophyta</taxon>
        <taxon>Spermatophyta</taxon>
        <taxon>Magnoliopsida</taxon>
        <taxon>Liliopsida</taxon>
        <taxon>Poales</taxon>
        <taxon>Poaceae</taxon>
        <taxon>BOP clade</taxon>
        <taxon>Oryzoideae</taxon>
        <taxon>Oryzeae</taxon>
        <taxon>Oryzinae</taxon>
        <taxon>Oryza</taxon>
        <taxon>Oryza sativa</taxon>
    </lineage>
</organism>
<dbReference type="AlphaFoldDB" id="Q7EYS2"/>
<dbReference type="Proteomes" id="UP000000763">
    <property type="component" value="Chromosome 8"/>
</dbReference>
<reference evidence="3" key="1">
    <citation type="journal article" date="2005" name="Nature">
        <title>The map-based sequence of the rice genome.</title>
        <authorList>
            <consortium name="International rice genome sequencing project (IRGSP)"/>
            <person name="Matsumoto T."/>
            <person name="Wu J."/>
            <person name="Kanamori H."/>
            <person name="Katayose Y."/>
            <person name="Fujisawa M."/>
            <person name="Namiki N."/>
            <person name="Mizuno H."/>
            <person name="Yamamoto K."/>
            <person name="Antonio B.A."/>
            <person name="Baba T."/>
            <person name="Sakata K."/>
            <person name="Nagamura Y."/>
            <person name="Aoki H."/>
            <person name="Arikawa K."/>
            <person name="Arita K."/>
            <person name="Bito T."/>
            <person name="Chiden Y."/>
            <person name="Fujitsuka N."/>
            <person name="Fukunaka R."/>
            <person name="Hamada M."/>
            <person name="Harada C."/>
            <person name="Hayashi A."/>
            <person name="Hijishita S."/>
            <person name="Honda M."/>
            <person name="Hosokawa S."/>
            <person name="Ichikawa Y."/>
            <person name="Idonuma A."/>
            <person name="Iijima M."/>
            <person name="Ikeda M."/>
            <person name="Ikeno M."/>
            <person name="Ito K."/>
            <person name="Ito S."/>
            <person name="Ito T."/>
            <person name="Ito Y."/>
            <person name="Ito Y."/>
            <person name="Iwabuchi A."/>
            <person name="Kamiya K."/>
            <person name="Karasawa W."/>
            <person name="Kurita K."/>
            <person name="Katagiri S."/>
            <person name="Kikuta A."/>
            <person name="Kobayashi H."/>
            <person name="Kobayashi N."/>
            <person name="Machita K."/>
            <person name="Maehara T."/>
            <person name="Masukawa M."/>
            <person name="Mizubayashi T."/>
            <person name="Mukai Y."/>
            <person name="Nagasaki H."/>
            <person name="Nagata Y."/>
            <person name="Naito S."/>
            <person name="Nakashima M."/>
            <person name="Nakama Y."/>
            <person name="Nakamichi Y."/>
            <person name="Nakamura M."/>
            <person name="Meguro A."/>
            <person name="Negishi M."/>
            <person name="Ohta I."/>
            <person name="Ohta T."/>
            <person name="Okamoto M."/>
            <person name="Ono N."/>
            <person name="Saji S."/>
            <person name="Sakaguchi M."/>
            <person name="Sakai K."/>
            <person name="Shibata M."/>
            <person name="Shimokawa T."/>
            <person name="Song J."/>
            <person name="Takazaki Y."/>
            <person name="Terasawa K."/>
            <person name="Tsugane M."/>
            <person name="Tsuji K."/>
            <person name="Ueda S."/>
            <person name="Waki K."/>
            <person name="Yamagata H."/>
            <person name="Yamamoto M."/>
            <person name="Yamamoto S."/>
            <person name="Yamane H."/>
            <person name="Yoshiki S."/>
            <person name="Yoshihara R."/>
            <person name="Yukawa K."/>
            <person name="Zhong H."/>
            <person name="Yano M."/>
            <person name="Yuan Q."/>
            <person name="Ouyang S."/>
            <person name="Liu J."/>
            <person name="Jones K.M."/>
            <person name="Gansberger K."/>
            <person name="Moffat K."/>
            <person name="Hill J."/>
            <person name="Bera J."/>
            <person name="Fadrosh D."/>
            <person name="Jin S."/>
            <person name="Johri S."/>
            <person name="Kim M."/>
            <person name="Overton L."/>
            <person name="Reardon M."/>
            <person name="Tsitrin T."/>
            <person name="Vuong H."/>
            <person name="Weaver B."/>
            <person name="Ciecko A."/>
            <person name="Tallon L."/>
            <person name="Jackson J."/>
            <person name="Pai G."/>
            <person name="Aken S.V."/>
            <person name="Utterback T."/>
            <person name="Reidmuller S."/>
            <person name="Feldblyum T."/>
            <person name="Hsiao J."/>
            <person name="Zismann V."/>
            <person name="Iobst S."/>
            <person name="de Vazeille A.R."/>
            <person name="Buell C.R."/>
            <person name="Ying K."/>
            <person name="Li Y."/>
            <person name="Lu T."/>
            <person name="Huang Y."/>
            <person name="Zhao Q."/>
            <person name="Feng Q."/>
            <person name="Zhang L."/>
            <person name="Zhu J."/>
            <person name="Weng Q."/>
            <person name="Mu J."/>
            <person name="Lu Y."/>
            <person name="Fan D."/>
            <person name="Liu Y."/>
            <person name="Guan J."/>
            <person name="Zhang Y."/>
            <person name="Yu S."/>
            <person name="Liu X."/>
            <person name="Zhang Y."/>
            <person name="Hong G."/>
            <person name="Han B."/>
            <person name="Choisne N."/>
            <person name="Demange N."/>
            <person name="Orjeda G."/>
            <person name="Samain S."/>
            <person name="Cattolico L."/>
            <person name="Pelletier E."/>
            <person name="Couloux A."/>
            <person name="Segurens B."/>
            <person name="Wincker P."/>
            <person name="D'Hont A."/>
            <person name="Scarpelli C."/>
            <person name="Weissenbach J."/>
            <person name="Salanoubat M."/>
            <person name="Quetier F."/>
            <person name="Yu Y."/>
            <person name="Kim H.R."/>
            <person name="Rambo T."/>
            <person name="Currie J."/>
            <person name="Collura K."/>
            <person name="Luo M."/>
            <person name="Yang T."/>
            <person name="Ammiraju J.S.S."/>
            <person name="Engler F."/>
            <person name="Soderlund C."/>
            <person name="Wing R.A."/>
            <person name="Palmer L.E."/>
            <person name="de la Bastide M."/>
            <person name="Spiegel L."/>
            <person name="Nascimento L."/>
            <person name="Zutavern T."/>
            <person name="O'Shaughnessy A."/>
            <person name="Dike S."/>
            <person name="Dedhia N."/>
            <person name="Preston R."/>
            <person name="Balija V."/>
            <person name="McCombie W.R."/>
            <person name="Chow T."/>
            <person name="Chen H."/>
            <person name="Chung M."/>
            <person name="Chen C."/>
            <person name="Shaw J."/>
            <person name="Wu H."/>
            <person name="Hsiao K."/>
            <person name="Chao Y."/>
            <person name="Chu M."/>
            <person name="Cheng C."/>
            <person name="Hour A."/>
            <person name="Lee P."/>
            <person name="Lin S."/>
            <person name="Lin Y."/>
            <person name="Liou J."/>
            <person name="Liu S."/>
            <person name="Hsing Y."/>
            <person name="Raghuvanshi S."/>
            <person name="Mohanty A."/>
            <person name="Bharti A.K."/>
            <person name="Gaur A."/>
            <person name="Gupta V."/>
            <person name="Kumar D."/>
            <person name="Ravi V."/>
            <person name="Vij S."/>
            <person name="Kapur A."/>
            <person name="Khurana P."/>
            <person name="Khurana P."/>
            <person name="Khurana J.P."/>
            <person name="Tyagi A.K."/>
            <person name="Gaikwad K."/>
            <person name="Singh A."/>
            <person name="Dalal V."/>
            <person name="Srivastava S."/>
            <person name="Dixit A."/>
            <person name="Pal A.K."/>
            <person name="Ghazi I.A."/>
            <person name="Yadav M."/>
            <person name="Pandit A."/>
            <person name="Bhargava A."/>
            <person name="Sureshbabu K."/>
            <person name="Batra K."/>
            <person name="Sharma T.R."/>
            <person name="Mohapatra T."/>
            <person name="Singh N.K."/>
            <person name="Messing J."/>
            <person name="Nelson A.B."/>
            <person name="Fuks G."/>
            <person name="Kavchok S."/>
            <person name="Keizer G."/>
            <person name="Linton E."/>
            <person name="Llaca V."/>
            <person name="Song R."/>
            <person name="Tanyolac B."/>
            <person name="Young S."/>
            <person name="Ho-Il K."/>
            <person name="Hahn J.H."/>
            <person name="Sangsakoo G."/>
            <person name="Vanavichit A."/>
            <person name="de Mattos Luiz.A.T."/>
            <person name="Zimmer P.D."/>
            <person name="Malone G."/>
            <person name="Dellagostin O."/>
            <person name="de Oliveira A.C."/>
            <person name="Bevan M."/>
            <person name="Bancroft I."/>
            <person name="Minx P."/>
            <person name="Cordum H."/>
            <person name="Wilson R."/>
            <person name="Cheng Z."/>
            <person name="Jin W."/>
            <person name="Jiang J."/>
            <person name="Leong S.A."/>
            <person name="Iwama H."/>
            <person name="Gojobori T."/>
            <person name="Itoh T."/>
            <person name="Niimura Y."/>
            <person name="Fujii Y."/>
            <person name="Habara T."/>
            <person name="Sakai H."/>
            <person name="Sato Y."/>
            <person name="Wilson G."/>
            <person name="Kumar K."/>
            <person name="McCouch S."/>
            <person name="Juretic N."/>
            <person name="Hoen D."/>
            <person name="Wright S."/>
            <person name="Bruskiewich R."/>
            <person name="Bureau T."/>
            <person name="Miyao A."/>
            <person name="Hirochika H."/>
            <person name="Nishikawa T."/>
            <person name="Kadowaki K."/>
            <person name="Sugiura M."/>
            <person name="Burr B."/>
            <person name="Sasaki T."/>
        </authorList>
    </citation>
    <scope>NUCLEOTIDE SEQUENCE [LARGE SCALE GENOMIC DNA]</scope>
    <source>
        <strain evidence="3">cv. Nipponbare</strain>
    </source>
</reference>
<evidence type="ECO:0000313" key="2">
    <source>
        <dbReference type="EMBL" id="BAC98660.1"/>
    </source>
</evidence>
<accession>Q7EYS2</accession>
<feature type="compositionally biased region" description="Basic and acidic residues" evidence="1">
    <location>
        <begin position="91"/>
        <end position="112"/>
    </location>
</feature>
<evidence type="ECO:0000313" key="3">
    <source>
        <dbReference type="Proteomes" id="UP000000763"/>
    </source>
</evidence>
<feature type="region of interest" description="Disordered" evidence="1">
    <location>
        <begin position="47"/>
        <end position="112"/>
    </location>
</feature>
<name>Q7EYS2_ORYSJ</name>